<evidence type="ECO:0000313" key="2">
    <source>
        <dbReference type="EMBL" id="KAD5802555.1"/>
    </source>
</evidence>
<sequence length="163" mass="18186">MTTARRRPHPHTRDTVNEEPTQRNRIIEIEKQGSGLIAVRDGPSAKGFAVREANWESRLPNPIAPLEIKESVENRREARNNPHPVACYHQNLFYHGFKLLRCILAGASIRRREHIHTGTAVTGLACCVTGDCDPDNLPPLAPRKGRDFSGCDRLVSEPPVIAN</sequence>
<organism evidence="2 3">
    <name type="scientific">Mikania micrantha</name>
    <name type="common">bitter vine</name>
    <dbReference type="NCBI Taxonomy" id="192012"/>
    <lineage>
        <taxon>Eukaryota</taxon>
        <taxon>Viridiplantae</taxon>
        <taxon>Streptophyta</taxon>
        <taxon>Embryophyta</taxon>
        <taxon>Tracheophyta</taxon>
        <taxon>Spermatophyta</taxon>
        <taxon>Magnoliopsida</taxon>
        <taxon>eudicotyledons</taxon>
        <taxon>Gunneridae</taxon>
        <taxon>Pentapetalae</taxon>
        <taxon>asterids</taxon>
        <taxon>campanulids</taxon>
        <taxon>Asterales</taxon>
        <taxon>Asteraceae</taxon>
        <taxon>Asteroideae</taxon>
        <taxon>Heliantheae alliance</taxon>
        <taxon>Eupatorieae</taxon>
        <taxon>Mikania</taxon>
    </lineage>
</organism>
<dbReference type="Proteomes" id="UP000326396">
    <property type="component" value="Linkage Group LG15"/>
</dbReference>
<comment type="caution">
    <text evidence="2">The sequence shown here is derived from an EMBL/GenBank/DDBJ whole genome shotgun (WGS) entry which is preliminary data.</text>
</comment>
<feature type="compositionally biased region" description="Basic and acidic residues" evidence="1">
    <location>
        <begin position="11"/>
        <end position="23"/>
    </location>
</feature>
<protein>
    <submittedName>
        <fullName evidence="2">Uncharacterized protein</fullName>
    </submittedName>
</protein>
<name>A0A5N6P310_9ASTR</name>
<feature type="compositionally biased region" description="Basic residues" evidence="1">
    <location>
        <begin position="1"/>
        <end position="10"/>
    </location>
</feature>
<evidence type="ECO:0000256" key="1">
    <source>
        <dbReference type="SAM" id="MobiDB-lite"/>
    </source>
</evidence>
<dbReference type="AlphaFoldDB" id="A0A5N6P310"/>
<proteinExistence type="predicted"/>
<dbReference type="EMBL" id="SZYD01000007">
    <property type="protein sequence ID" value="KAD5802555.1"/>
    <property type="molecule type" value="Genomic_DNA"/>
</dbReference>
<evidence type="ECO:0000313" key="3">
    <source>
        <dbReference type="Proteomes" id="UP000326396"/>
    </source>
</evidence>
<reference evidence="2 3" key="1">
    <citation type="submission" date="2019-05" db="EMBL/GenBank/DDBJ databases">
        <title>Mikania micrantha, genome provides insights into the molecular mechanism of rapid growth.</title>
        <authorList>
            <person name="Liu B."/>
        </authorList>
    </citation>
    <scope>NUCLEOTIDE SEQUENCE [LARGE SCALE GENOMIC DNA]</scope>
    <source>
        <strain evidence="2">NLD-2019</strain>
        <tissue evidence="2">Leaf</tissue>
    </source>
</reference>
<feature type="region of interest" description="Disordered" evidence="1">
    <location>
        <begin position="1"/>
        <end position="23"/>
    </location>
</feature>
<keyword evidence="3" id="KW-1185">Reference proteome</keyword>
<gene>
    <name evidence="2" type="ORF">E3N88_13915</name>
</gene>
<accession>A0A5N6P310</accession>